<reference evidence="1 2" key="1">
    <citation type="submission" date="2019-03" db="EMBL/GenBank/DDBJ databases">
        <title>Ramlibacter sp. 18x22-1, whole genome shotgun sequence.</title>
        <authorList>
            <person name="Zhang X."/>
            <person name="Feng G."/>
            <person name="Zhu H."/>
        </authorList>
    </citation>
    <scope>NUCLEOTIDE SEQUENCE [LARGE SCALE GENOMIC DNA]</scope>
    <source>
        <strain evidence="1 2">18x22-1</strain>
    </source>
</reference>
<comment type="caution">
    <text evidence="1">The sequence shown here is derived from an EMBL/GenBank/DDBJ whole genome shotgun (WGS) entry which is preliminary data.</text>
</comment>
<keyword evidence="2" id="KW-1185">Reference proteome</keyword>
<name>A0A4Z0BPA6_9BURK</name>
<dbReference type="Proteomes" id="UP000297839">
    <property type="component" value="Unassembled WGS sequence"/>
</dbReference>
<proteinExistence type="predicted"/>
<dbReference type="EMBL" id="SMLK01000004">
    <property type="protein sequence ID" value="TFZ00098.1"/>
    <property type="molecule type" value="Genomic_DNA"/>
</dbReference>
<evidence type="ECO:0000313" key="1">
    <source>
        <dbReference type="EMBL" id="TFZ00098.1"/>
    </source>
</evidence>
<gene>
    <name evidence="1" type="ORF">EZ216_13395</name>
</gene>
<sequence length="61" mass="6663">MALTSELGLGGIALNLAIERATTFRELVEVARKIRYVVGKEKFEPLRQALTLALAPDVVLP</sequence>
<evidence type="ECO:0000313" key="2">
    <source>
        <dbReference type="Proteomes" id="UP000297839"/>
    </source>
</evidence>
<protein>
    <submittedName>
        <fullName evidence="1">Uncharacterized protein</fullName>
    </submittedName>
</protein>
<accession>A0A4Z0BPA6</accession>
<organism evidence="1 2">
    <name type="scientific">Ramlibacter humi</name>
    <dbReference type="NCBI Taxonomy" id="2530451"/>
    <lineage>
        <taxon>Bacteria</taxon>
        <taxon>Pseudomonadati</taxon>
        <taxon>Pseudomonadota</taxon>
        <taxon>Betaproteobacteria</taxon>
        <taxon>Burkholderiales</taxon>
        <taxon>Comamonadaceae</taxon>
        <taxon>Ramlibacter</taxon>
    </lineage>
</organism>
<dbReference type="AlphaFoldDB" id="A0A4Z0BPA6"/>